<dbReference type="InterPro" id="IPR036291">
    <property type="entry name" value="NAD(P)-bd_dom_sf"/>
</dbReference>
<feature type="region of interest" description="Disordered" evidence="2">
    <location>
        <begin position="500"/>
        <end position="521"/>
    </location>
</feature>
<keyword evidence="1" id="KW-0560">Oxidoreductase</keyword>
<gene>
    <name evidence="4" type="ORF">Ani05nite_63340</name>
</gene>
<dbReference type="GO" id="GO:0000166">
    <property type="term" value="F:nucleotide binding"/>
    <property type="evidence" value="ECO:0007669"/>
    <property type="project" value="InterPro"/>
</dbReference>
<dbReference type="Gene3D" id="3.40.50.720">
    <property type="entry name" value="NAD(P)-binding Rossmann-like Domain"/>
    <property type="match status" value="1"/>
</dbReference>
<dbReference type="Proteomes" id="UP000647172">
    <property type="component" value="Unassembled WGS sequence"/>
</dbReference>
<dbReference type="Pfam" id="PF03476">
    <property type="entry name" value="MOSC_N"/>
    <property type="match status" value="1"/>
</dbReference>
<dbReference type="InterPro" id="IPR000683">
    <property type="entry name" value="Gfo/Idh/MocA-like_OxRdtase_N"/>
</dbReference>
<evidence type="ECO:0000256" key="2">
    <source>
        <dbReference type="SAM" id="MobiDB-lite"/>
    </source>
</evidence>
<dbReference type="Pfam" id="PF22725">
    <property type="entry name" value="GFO_IDH_MocA_C3"/>
    <property type="match status" value="1"/>
</dbReference>
<organism evidence="4 5">
    <name type="scientific">Actinoplanes nipponensis</name>
    <dbReference type="NCBI Taxonomy" id="135950"/>
    <lineage>
        <taxon>Bacteria</taxon>
        <taxon>Bacillati</taxon>
        <taxon>Actinomycetota</taxon>
        <taxon>Actinomycetes</taxon>
        <taxon>Micromonosporales</taxon>
        <taxon>Micromonosporaceae</taxon>
        <taxon>Actinoplanes</taxon>
    </lineage>
</organism>
<dbReference type="InterPro" id="IPR050463">
    <property type="entry name" value="Gfo/Idh/MocA_oxidrdct_glycsds"/>
</dbReference>
<proteinExistence type="predicted"/>
<dbReference type="SUPFAM" id="SSF50800">
    <property type="entry name" value="PK beta-barrel domain-like"/>
    <property type="match status" value="1"/>
</dbReference>
<dbReference type="SUPFAM" id="SSF55347">
    <property type="entry name" value="Glyceraldehyde-3-phosphate dehydrogenase-like, C-terminal domain"/>
    <property type="match status" value="1"/>
</dbReference>
<dbReference type="GO" id="GO:0030151">
    <property type="term" value="F:molybdenum ion binding"/>
    <property type="evidence" value="ECO:0007669"/>
    <property type="project" value="InterPro"/>
</dbReference>
<sequence>MPTLVALRRYPLKSALGESLDAAEVDHSGLAGDRIWACVDTGDGTVGSAKHPRRWGRLLEVRAALAGDELTVHVGGAARRAGSPAADDALSGHLGRPVRLTRSAPAEPRLHRVVPDEAGMIPEWMAGSRPGDETMSAVDGVARLGRFADFGALHVVTTGELARLGERLGGSAAAAARFRPNLILDLPRDPEPGTELRLGDVVLRVALPTPRCVVPAWATATSRPTGPCSARSPATTASRFPAWAGPRVSAPTPTSYGPAGCGSVSGWAEPRPPLGQTGPMSREALGVAVAGFGWMGRVHTQSYLRVLHHFPQLTVRPELVAVADEVPGRAAEAAERYGFATATLDWRELAADPRVRVVSIAAPNFLHRELGVALARAGKHIWIEKPVGLDAADAHAVAGAVHAAGVQGTVGFNYRHAPAVAAARDLIARGELGTVTHARFRLLSDYAAHPQGALSWRFERARGGHGVLGDLASHGVDLVRHLLGDIDALVADTATFVPRRPRPAGATAGHTRAEGGEPGPVENEDYVAAQLRLASGARVVLEASRVAVGQQNNYGFEVQGMRGALAWDFRRMGELSLSVGDGYQDLPARTVYVGPGDGEYAAFQPGAGIAMGYDDLKVIEAYHVLRSVAEGRPYGATVDDAVHSALALDAMTRSVATGAWTSLR</sequence>
<dbReference type="SUPFAM" id="SSF51735">
    <property type="entry name" value="NAD(P)-binding Rossmann-fold domains"/>
    <property type="match status" value="1"/>
</dbReference>
<evidence type="ECO:0000256" key="1">
    <source>
        <dbReference type="ARBA" id="ARBA00023002"/>
    </source>
</evidence>
<feature type="domain" description="MOSC" evidence="3">
    <location>
        <begin position="113"/>
        <end position="215"/>
    </location>
</feature>
<evidence type="ECO:0000259" key="3">
    <source>
        <dbReference type="PROSITE" id="PS51340"/>
    </source>
</evidence>
<dbReference type="Pfam" id="PF01408">
    <property type="entry name" value="GFO_IDH_MocA"/>
    <property type="match status" value="1"/>
</dbReference>
<dbReference type="InterPro" id="IPR005303">
    <property type="entry name" value="MOCOS_middle"/>
</dbReference>
<evidence type="ECO:0000313" key="4">
    <source>
        <dbReference type="EMBL" id="GIE52800.1"/>
    </source>
</evidence>
<comment type="caution">
    <text evidence="4">The sequence shown here is derived from an EMBL/GenBank/DDBJ whole genome shotgun (WGS) entry which is preliminary data.</text>
</comment>
<dbReference type="GO" id="GO:0030170">
    <property type="term" value="F:pyridoxal phosphate binding"/>
    <property type="evidence" value="ECO:0007669"/>
    <property type="project" value="InterPro"/>
</dbReference>
<name>A0A919JP64_9ACTN</name>
<protein>
    <recommendedName>
        <fullName evidence="3">MOSC domain-containing protein</fullName>
    </recommendedName>
</protein>
<dbReference type="PANTHER" id="PTHR43818:SF11">
    <property type="entry name" value="BCDNA.GH03377"/>
    <property type="match status" value="1"/>
</dbReference>
<reference evidence="4" key="1">
    <citation type="submission" date="2021-01" db="EMBL/GenBank/DDBJ databases">
        <title>Whole genome shotgun sequence of Actinoplanes nipponensis NBRC 14063.</title>
        <authorList>
            <person name="Komaki H."/>
            <person name="Tamura T."/>
        </authorList>
    </citation>
    <scope>NUCLEOTIDE SEQUENCE</scope>
    <source>
        <strain evidence="4">NBRC 14063</strain>
    </source>
</reference>
<dbReference type="PANTHER" id="PTHR43818">
    <property type="entry name" value="BCDNA.GH03377"/>
    <property type="match status" value="1"/>
</dbReference>
<dbReference type="Pfam" id="PF03473">
    <property type="entry name" value="MOSC"/>
    <property type="match status" value="1"/>
</dbReference>
<dbReference type="InterPro" id="IPR055170">
    <property type="entry name" value="GFO_IDH_MocA-like_dom"/>
</dbReference>
<dbReference type="PROSITE" id="PS51340">
    <property type="entry name" value="MOSC"/>
    <property type="match status" value="1"/>
</dbReference>
<dbReference type="InterPro" id="IPR011037">
    <property type="entry name" value="Pyrv_Knase-like_insert_dom_sf"/>
</dbReference>
<dbReference type="AlphaFoldDB" id="A0A919JP64"/>
<evidence type="ECO:0000313" key="5">
    <source>
        <dbReference type="Proteomes" id="UP000647172"/>
    </source>
</evidence>
<dbReference type="Gene3D" id="3.30.360.10">
    <property type="entry name" value="Dihydrodipicolinate Reductase, domain 2"/>
    <property type="match status" value="1"/>
</dbReference>
<dbReference type="EMBL" id="BOMQ01000074">
    <property type="protein sequence ID" value="GIE52800.1"/>
    <property type="molecule type" value="Genomic_DNA"/>
</dbReference>
<dbReference type="InterPro" id="IPR005302">
    <property type="entry name" value="MoCF_Sase_C"/>
</dbReference>
<accession>A0A919JP64</accession>
<keyword evidence="5" id="KW-1185">Reference proteome</keyword>
<dbReference type="RefSeq" id="WP_239130827.1">
    <property type="nucleotide sequence ID" value="NZ_BAAAYJ010000108.1"/>
</dbReference>
<dbReference type="GO" id="GO:0016491">
    <property type="term" value="F:oxidoreductase activity"/>
    <property type="evidence" value="ECO:0007669"/>
    <property type="project" value="UniProtKB-KW"/>
</dbReference>